<dbReference type="Pfam" id="PF07654">
    <property type="entry name" value="C1-set"/>
    <property type="match status" value="1"/>
</dbReference>
<dbReference type="Gene3D" id="2.60.40.10">
    <property type="entry name" value="Immunoglobulins"/>
    <property type="match status" value="1"/>
</dbReference>
<evidence type="ECO:0000259" key="1">
    <source>
        <dbReference type="PROSITE" id="PS50835"/>
    </source>
</evidence>
<reference evidence="2" key="4">
    <citation type="submission" date="2025-09" db="UniProtKB">
        <authorList>
            <consortium name="Ensembl"/>
        </authorList>
    </citation>
    <scope>IDENTIFICATION</scope>
</reference>
<dbReference type="InterPro" id="IPR036179">
    <property type="entry name" value="Ig-like_dom_sf"/>
</dbReference>
<sequence length="132" mass="15266">RYDKSVDHEFIKPKVTVYPALKPGLNGNTTLLCLAKDMFPDLVKISWKMVDENGTVVKVSEEKTEVLEQTDEGQMTSMIIIKEEKADVNKYICWVTHEAGFNIDEGTPSLTYSTVWRHLSTKLYFEFTYFKM</sequence>
<evidence type="ECO:0000313" key="2">
    <source>
        <dbReference type="Ensembl" id="ENSELUP00000018032.3"/>
    </source>
</evidence>
<dbReference type="Bgee" id="ENSELUG00000017618">
    <property type="expression patterns" value="Expressed in spleen and 9 other cell types or tissues"/>
</dbReference>
<feature type="domain" description="Ig-like" evidence="1">
    <location>
        <begin position="13"/>
        <end position="111"/>
    </location>
</feature>
<dbReference type="InParanoid" id="A0A3P8YPH1"/>
<organism evidence="2 3">
    <name type="scientific">Esox lucius</name>
    <name type="common">Northern pike</name>
    <dbReference type="NCBI Taxonomy" id="8010"/>
    <lineage>
        <taxon>Eukaryota</taxon>
        <taxon>Metazoa</taxon>
        <taxon>Chordata</taxon>
        <taxon>Craniata</taxon>
        <taxon>Vertebrata</taxon>
        <taxon>Euteleostomi</taxon>
        <taxon>Actinopterygii</taxon>
        <taxon>Neopterygii</taxon>
        <taxon>Teleostei</taxon>
        <taxon>Protacanthopterygii</taxon>
        <taxon>Esociformes</taxon>
        <taxon>Esocidae</taxon>
        <taxon>Esox</taxon>
    </lineage>
</organism>
<dbReference type="CDD" id="cd00098">
    <property type="entry name" value="IgC1"/>
    <property type="match status" value="1"/>
</dbReference>
<dbReference type="AlphaFoldDB" id="A0A3P8YPH1"/>
<dbReference type="InterPro" id="IPR013783">
    <property type="entry name" value="Ig-like_fold"/>
</dbReference>
<dbReference type="InterPro" id="IPR007110">
    <property type="entry name" value="Ig-like_dom"/>
</dbReference>
<reference evidence="3" key="1">
    <citation type="journal article" date="2014" name="PLoS ONE">
        <title>The genome and linkage map of the northern pike (Esox lucius): conserved synteny revealed between the salmonid sister group and the Neoteleostei.</title>
        <authorList>
            <person name="Rondeau E.B."/>
            <person name="Minkley D.R."/>
            <person name="Leong J.S."/>
            <person name="Messmer A.M."/>
            <person name="Jantzen J.R."/>
            <person name="von Schalburg K.R."/>
            <person name="Lemon C."/>
            <person name="Bird N.H."/>
            <person name="Koop B.F."/>
        </authorList>
    </citation>
    <scope>NUCLEOTIDE SEQUENCE</scope>
</reference>
<dbReference type="Proteomes" id="UP000265140">
    <property type="component" value="Chromosome 3"/>
</dbReference>
<proteinExistence type="predicted"/>
<reference evidence="2" key="2">
    <citation type="submission" date="2020-02" db="EMBL/GenBank/DDBJ databases">
        <title>Esox lucius (northern pike) genome, fEsoLuc1, primary haplotype.</title>
        <authorList>
            <person name="Myers G."/>
            <person name="Karagic N."/>
            <person name="Meyer A."/>
            <person name="Pippel M."/>
            <person name="Reichard M."/>
            <person name="Winkler S."/>
            <person name="Tracey A."/>
            <person name="Sims Y."/>
            <person name="Howe K."/>
            <person name="Rhie A."/>
            <person name="Formenti G."/>
            <person name="Durbin R."/>
            <person name="Fedrigo O."/>
            <person name="Jarvis E.D."/>
        </authorList>
    </citation>
    <scope>NUCLEOTIDE SEQUENCE [LARGE SCALE GENOMIC DNA]</scope>
</reference>
<dbReference type="SUPFAM" id="SSF48726">
    <property type="entry name" value="Immunoglobulin"/>
    <property type="match status" value="1"/>
</dbReference>
<evidence type="ECO:0000313" key="3">
    <source>
        <dbReference type="Proteomes" id="UP000265140"/>
    </source>
</evidence>
<keyword evidence="3" id="KW-1185">Reference proteome</keyword>
<dbReference type="PROSITE" id="PS50835">
    <property type="entry name" value="IG_LIKE"/>
    <property type="match status" value="1"/>
</dbReference>
<reference evidence="2" key="3">
    <citation type="submission" date="2025-08" db="UniProtKB">
        <authorList>
            <consortium name="Ensembl"/>
        </authorList>
    </citation>
    <scope>IDENTIFICATION</scope>
</reference>
<dbReference type="SMART" id="SM00407">
    <property type="entry name" value="IGc1"/>
    <property type="match status" value="1"/>
</dbReference>
<name>A0A3P8YPH1_ESOLU</name>
<dbReference type="Ensembl" id="ENSELUT00000027789.3">
    <property type="protein sequence ID" value="ENSELUP00000018032.3"/>
    <property type="gene ID" value="ENSELUG00000017618.3"/>
</dbReference>
<dbReference type="GeneTree" id="ENSGT01040000240838"/>
<accession>A0A3P8YPH1</accession>
<protein>
    <recommendedName>
        <fullName evidence="1">Ig-like domain-containing protein</fullName>
    </recommendedName>
</protein>
<dbReference type="InterPro" id="IPR003597">
    <property type="entry name" value="Ig_C1-set"/>
</dbReference>